<dbReference type="CDD" id="cd02440">
    <property type="entry name" value="AdoMet_MTases"/>
    <property type="match status" value="1"/>
</dbReference>
<organism evidence="3">
    <name type="scientific">freshwater metagenome</name>
    <dbReference type="NCBI Taxonomy" id="449393"/>
    <lineage>
        <taxon>unclassified sequences</taxon>
        <taxon>metagenomes</taxon>
        <taxon>ecological metagenomes</taxon>
    </lineage>
</organism>
<reference evidence="3" key="1">
    <citation type="submission" date="2020-05" db="EMBL/GenBank/DDBJ databases">
        <authorList>
            <person name="Chiriac C."/>
            <person name="Salcher M."/>
            <person name="Ghai R."/>
            <person name="Kavagutti S V."/>
        </authorList>
    </citation>
    <scope>NUCLEOTIDE SEQUENCE</scope>
</reference>
<proteinExistence type="predicted"/>
<dbReference type="EMBL" id="CAEZUJ010000063">
    <property type="protein sequence ID" value="CAB4606672.1"/>
    <property type="molecule type" value="Genomic_DNA"/>
</dbReference>
<name>A0A6J7U8Q2_9ZZZZ</name>
<evidence type="ECO:0000259" key="1">
    <source>
        <dbReference type="Pfam" id="PF13679"/>
    </source>
</evidence>
<dbReference type="Gene3D" id="3.40.50.150">
    <property type="entry name" value="Vaccinia Virus protein VP39"/>
    <property type="match status" value="1"/>
</dbReference>
<feature type="domain" description="Methyltransferase" evidence="1">
    <location>
        <begin position="154"/>
        <end position="299"/>
    </location>
</feature>
<evidence type="ECO:0000313" key="3">
    <source>
        <dbReference type="EMBL" id="CAB5060588.1"/>
    </source>
</evidence>
<dbReference type="SUPFAM" id="SSF53335">
    <property type="entry name" value="S-adenosyl-L-methionine-dependent methyltransferases"/>
    <property type="match status" value="1"/>
</dbReference>
<dbReference type="PANTHER" id="PTHR13369:SF3">
    <property type="entry name" value="METHYLTRANSFERASE DOMAIN-CONTAINING PROTEIN"/>
    <property type="match status" value="1"/>
</dbReference>
<dbReference type="PANTHER" id="PTHR13369">
    <property type="match status" value="1"/>
</dbReference>
<dbReference type="Pfam" id="PF13679">
    <property type="entry name" value="Methyltransf_32"/>
    <property type="match status" value="1"/>
</dbReference>
<protein>
    <submittedName>
        <fullName evidence="3">Unannotated protein</fullName>
    </submittedName>
</protein>
<dbReference type="InterPro" id="IPR029063">
    <property type="entry name" value="SAM-dependent_MTases_sf"/>
</dbReference>
<evidence type="ECO:0000313" key="2">
    <source>
        <dbReference type="EMBL" id="CAB4606672.1"/>
    </source>
</evidence>
<accession>A0A6J7U8Q2</accession>
<gene>
    <name evidence="2" type="ORF">UFOPK1811_01168</name>
    <name evidence="3" type="ORF">UFOPK4366_00289</name>
</gene>
<dbReference type="AlphaFoldDB" id="A0A6J7U8Q2"/>
<dbReference type="InterPro" id="IPR025714">
    <property type="entry name" value="Methyltranfer_dom"/>
</dbReference>
<sequence>MTKDLAHALQESTERIGNLGSLVRVVLSGERRNMVPPAERIDIRPVLIKEKLMLQVASNDGRAVTTKNIDFDSTVISDLLDSGFANILVESTDSAISIRVTKKGEAQIHHEKVNKTQDLAHDRKKERLLDSADPYLIEVGISDIHGQVKPSRQDKYRQVEEFLRILVPALESAISAGQINSPTIESPLEIVDLGCGNAYLTFATHQYLIGKGFPVHVTGIDVREQARERNSQIAKKLGIEKSIEFKADEIARVGGSQVDIAIALHACDTATDDAIVWAISSGAKLILVAPCCQNNLQSQFKDIPDPWSVVTKHGILKERLADILTDAIRAQILRLLGYRTDVIEFIGGEHTPKNLMIRATKTDSIPSSLDISTYKSLLADWKITPYLTQKLSVLLAKF</sequence>
<dbReference type="EMBL" id="CAFBQS010000030">
    <property type="protein sequence ID" value="CAB5060588.1"/>
    <property type="molecule type" value="Genomic_DNA"/>
</dbReference>
<dbReference type="GO" id="GO:0005737">
    <property type="term" value="C:cytoplasm"/>
    <property type="evidence" value="ECO:0007669"/>
    <property type="project" value="TreeGrafter"/>
</dbReference>